<feature type="region of interest" description="Disordered" evidence="1">
    <location>
        <begin position="145"/>
        <end position="211"/>
    </location>
</feature>
<dbReference type="AlphaFoldDB" id="A0A183EE07"/>
<organism evidence="3">
    <name type="scientific">Gongylonema pulchrum</name>
    <dbReference type="NCBI Taxonomy" id="637853"/>
    <lineage>
        <taxon>Eukaryota</taxon>
        <taxon>Metazoa</taxon>
        <taxon>Ecdysozoa</taxon>
        <taxon>Nematoda</taxon>
        <taxon>Chromadorea</taxon>
        <taxon>Rhabditida</taxon>
        <taxon>Spirurina</taxon>
        <taxon>Spiruromorpha</taxon>
        <taxon>Spiruroidea</taxon>
        <taxon>Gongylonematidae</taxon>
        <taxon>Gongylonema</taxon>
    </lineage>
</organism>
<name>A0A183EE07_9BILA</name>
<feature type="domain" description="NHR" evidence="2">
    <location>
        <begin position="1"/>
        <end position="19"/>
    </location>
</feature>
<reference evidence="3" key="1">
    <citation type="submission" date="2016-06" db="UniProtKB">
        <authorList>
            <consortium name="WormBaseParasite"/>
        </authorList>
    </citation>
    <scope>IDENTIFICATION</scope>
</reference>
<sequence>LWAYFDVYGTTQRIRLLGSVKVRSTSQVTQRAPPLPASSRNSRSQLDLCSETRAGSANELTAWPSTSTHPVQPTNPEDPSPFLTRRTQSVTGENFSGVILRAPSSAQAERSAHSATLRCPRPIFTTSNENLIDFLENLDSLHGRHSSETNVSSHRPHFPPPPVPARTSPVRVLSARPPLHPPPRPPPPAQIPTNQQRKQRSSNDDGELGDECTVVVGECPYAAPGARFGDRVEDGNKSASQEFETISGDSGGGVAGDGRSDAALETCE</sequence>
<dbReference type="PROSITE" id="PS51065">
    <property type="entry name" value="NHR"/>
    <property type="match status" value="1"/>
</dbReference>
<feature type="compositionally biased region" description="Pro residues" evidence="1">
    <location>
        <begin position="178"/>
        <end position="190"/>
    </location>
</feature>
<protein>
    <submittedName>
        <fullName evidence="3">NHR domain-containing protein</fullName>
    </submittedName>
</protein>
<feature type="compositionally biased region" description="Polar residues" evidence="1">
    <location>
        <begin position="38"/>
        <end position="77"/>
    </location>
</feature>
<accession>A0A183EE07</accession>
<dbReference type="InterPro" id="IPR006573">
    <property type="entry name" value="NHR_dom"/>
</dbReference>
<feature type="region of interest" description="Disordered" evidence="1">
    <location>
        <begin position="224"/>
        <end position="268"/>
    </location>
</feature>
<dbReference type="WBParaSite" id="GPUH_0001922301-mRNA-1">
    <property type="protein sequence ID" value="GPUH_0001922301-mRNA-1"/>
    <property type="gene ID" value="GPUH_0001922301"/>
</dbReference>
<feature type="region of interest" description="Disordered" evidence="1">
    <location>
        <begin position="23"/>
        <end position="81"/>
    </location>
</feature>
<evidence type="ECO:0000259" key="2">
    <source>
        <dbReference type="PROSITE" id="PS51065"/>
    </source>
</evidence>
<evidence type="ECO:0000313" key="3">
    <source>
        <dbReference type="WBParaSite" id="GPUH_0001922301-mRNA-1"/>
    </source>
</evidence>
<evidence type="ECO:0000256" key="1">
    <source>
        <dbReference type="SAM" id="MobiDB-lite"/>
    </source>
</evidence>
<proteinExistence type="predicted"/>